<feature type="compositionally biased region" description="Basic and acidic residues" evidence="2">
    <location>
        <begin position="592"/>
        <end position="606"/>
    </location>
</feature>
<dbReference type="Gene3D" id="1.25.40.10">
    <property type="entry name" value="Tetratricopeptide repeat domain"/>
    <property type="match status" value="2"/>
</dbReference>
<feature type="compositionally biased region" description="Pro residues" evidence="2">
    <location>
        <begin position="806"/>
        <end position="815"/>
    </location>
</feature>
<feature type="compositionally biased region" description="Low complexity" evidence="2">
    <location>
        <begin position="241"/>
        <end position="262"/>
    </location>
</feature>
<evidence type="ECO:0000313" key="4">
    <source>
        <dbReference type="Proteomes" id="UP001166286"/>
    </source>
</evidence>
<keyword evidence="1" id="KW-0677">Repeat</keyword>
<feature type="compositionally biased region" description="Gly residues" evidence="2">
    <location>
        <begin position="655"/>
        <end position="671"/>
    </location>
</feature>
<keyword evidence="4" id="KW-1185">Reference proteome</keyword>
<comment type="caution">
    <text evidence="3">The sequence shown here is derived from an EMBL/GenBank/DDBJ whole genome shotgun (WGS) entry which is preliminary data.</text>
</comment>
<dbReference type="Pfam" id="PF08238">
    <property type="entry name" value="Sel1"/>
    <property type="match status" value="7"/>
</dbReference>
<feature type="compositionally biased region" description="Polar residues" evidence="2">
    <location>
        <begin position="138"/>
        <end position="153"/>
    </location>
</feature>
<dbReference type="SMART" id="SM00671">
    <property type="entry name" value="SEL1"/>
    <property type="match status" value="7"/>
</dbReference>
<evidence type="ECO:0000256" key="2">
    <source>
        <dbReference type="SAM" id="MobiDB-lite"/>
    </source>
</evidence>
<name>A0AA39UX56_9LECA</name>
<dbReference type="InterPro" id="IPR006597">
    <property type="entry name" value="Sel1-like"/>
</dbReference>
<evidence type="ECO:0000256" key="1">
    <source>
        <dbReference type="ARBA" id="ARBA00022737"/>
    </source>
</evidence>
<feature type="compositionally biased region" description="Basic and acidic residues" evidence="2">
    <location>
        <begin position="719"/>
        <end position="729"/>
    </location>
</feature>
<dbReference type="PANTHER" id="PTHR46430:SF3">
    <property type="entry name" value="ACTIVATOR OF C KINASE PROTEIN 1"/>
    <property type="match status" value="1"/>
</dbReference>
<feature type="compositionally biased region" description="Pro residues" evidence="2">
    <location>
        <begin position="700"/>
        <end position="718"/>
    </location>
</feature>
<feature type="compositionally biased region" description="Polar residues" evidence="2">
    <location>
        <begin position="854"/>
        <end position="869"/>
    </location>
</feature>
<evidence type="ECO:0000313" key="3">
    <source>
        <dbReference type="EMBL" id="KAK0507178.1"/>
    </source>
</evidence>
<dbReference type="PANTHER" id="PTHR46430">
    <property type="entry name" value="PROTEIN SKT5-RELATED"/>
    <property type="match status" value="1"/>
</dbReference>
<dbReference type="AlphaFoldDB" id="A0AA39UX56"/>
<proteinExistence type="predicted"/>
<feature type="compositionally biased region" description="Polar residues" evidence="2">
    <location>
        <begin position="325"/>
        <end position="337"/>
    </location>
</feature>
<feature type="region of interest" description="Disordered" evidence="2">
    <location>
        <begin position="1225"/>
        <end position="1253"/>
    </location>
</feature>
<reference evidence="3" key="1">
    <citation type="submission" date="2023-03" db="EMBL/GenBank/DDBJ databases">
        <title>Complete genome of Cladonia borealis.</title>
        <authorList>
            <person name="Park H."/>
        </authorList>
    </citation>
    <scope>NUCLEOTIDE SEQUENCE</scope>
    <source>
        <strain evidence="3">ANT050790</strain>
    </source>
</reference>
<dbReference type="SUPFAM" id="SSF81901">
    <property type="entry name" value="HCP-like"/>
    <property type="match status" value="2"/>
</dbReference>
<feature type="region of interest" description="Disordered" evidence="2">
    <location>
        <begin position="1"/>
        <end position="877"/>
    </location>
</feature>
<feature type="compositionally biased region" description="Polar residues" evidence="2">
    <location>
        <begin position="20"/>
        <end position="30"/>
    </location>
</feature>
<organism evidence="3 4">
    <name type="scientific">Cladonia borealis</name>
    <dbReference type="NCBI Taxonomy" id="184061"/>
    <lineage>
        <taxon>Eukaryota</taxon>
        <taxon>Fungi</taxon>
        <taxon>Dikarya</taxon>
        <taxon>Ascomycota</taxon>
        <taxon>Pezizomycotina</taxon>
        <taxon>Lecanoromycetes</taxon>
        <taxon>OSLEUM clade</taxon>
        <taxon>Lecanoromycetidae</taxon>
        <taxon>Lecanorales</taxon>
        <taxon>Lecanorineae</taxon>
        <taxon>Cladoniaceae</taxon>
        <taxon>Cladonia</taxon>
    </lineage>
</organism>
<dbReference type="InterPro" id="IPR051726">
    <property type="entry name" value="Chitin_Synth_Reg"/>
</dbReference>
<accession>A0AA39UX56</accession>
<gene>
    <name evidence="3" type="ORF">JMJ35_010216</name>
</gene>
<feature type="compositionally biased region" description="Basic and acidic residues" evidence="2">
    <location>
        <begin position="773"/>
        <end position="784"/>
    </location>
</feature>
<dbReference type="InterPro" id="IPR011990">
    <property type="entry name" value="TPR-like_helical_dom_sf"/>
</dbReference>
<feature type="compositionally biased region" description="Low complexity" evidence="2">
    <location>
        <begin position="79"/>
        <end position="93"/>
    </location>
</feature>
<protein>
    <recommendedName>
        <fullName evidence="5">Chitin synthase activator</fullName>
    </recommendedName>
</protein>
<sequence>MAYAQQPRYGGPQRPAYEHQQASYASSAQPYTAEYDYADRNQASHYDRPAPGGAARQYPDPHGAPGGGYGNDQSRWQDGAAQYGNGAQYAQKGQPGGGRQPMQQPNPRPLGAEGQAYSDTRSRVPQPKSRFPAREPYQPQTYGYQASGGQQPQHDYPLEQDSWQANGGYDYGDPSYTPPENWPSNQQHGHGSTAAAKGYHKPNQDVGYQPQGIAGRNGRGPSPNGHGNMAYSPSPRKEVFASKAAKGQSQSSSTRSESSQRSKPAPQKIIESPKSPDTVAWDNPFPTFPTKPKKATHSSSRSLDGSTDGRASGGAPSQDRVYDNRPQTASTKSSSSAIPPRQEVAQPVKSPNNQQGGFPIQKSRWPKDVAQNNGVAQARPSTRDGGRAAGPAELLKPLPIVNGRHSEDSRARPTIRNDTVIDPAYERSRTMPTTVSEALVQPGHQPGQTYQSDWQEPGPVAGYYGPEGKGYLPASPVDGSHQRPYAPVTTHSDESRRYGDGLAQTHKNAYQQHGPHDSLGDFFDDYYDSTQQEHRPVPQELGNGHRSPVEEDMPNFDAVPDPGAIHRRGMTIDQHLEPQHTSQEYPPMLPPPREDRHRDYGNDPNHRSQFPPRSKSQPNLKDRRSPRAEDDETFDFGVPGASHRPPLTAPAASGYVGGDNGLMGYSNGGPQRGDQPPRGQGPQGPVPPAGYGAQSRNGPGPRPGPNYLPPRTGLPPIPHQEDGPTDRYRSPPLQDGRPRQGPMRPPEGGPSPVGRNAGRGQPPMGYPNGAQPDRFRSPPLKDGRPTGGPMRPYGGAPSPVDRNGPTSPPNQPPSNPDALPSHPAPVRPGLMEGSPVNQAAKPPPVRQYNAAPSPMQQSNPTRKQGSSHSSDNDKEPAPVTLQELEQLRQATVRRPDDQATQLSLAKKLVEASSVLVDERSDPRTKSRNREKYISDACKIVKKLSGSGYTEATFYLADGYSRGALGLESDTREAFKLYQTAAKSGHAQAAYRVAVCCEIGQEEGGGTSRDAVKAMQWYKRAATLGDTPAMYKMGVISLKGLLGQPRNPKEAIGWLKKAADRADRENPHALHELALLYSQPNGNEGAGKDEAYARQLFTQAAKLGYKFSQYRLGCAYEYGLLGCPVDPRQSIAWYSKAAVQEEHQSELALSGWYLTGSEGVLQQSDTEAYLWARKAAQAGLAKAEYAMGYFTEVGIGAPANLEDAKRWYWRAASQNFQKARDRLEDLRKGGGTKQKMRVSRSNMKKQSDGECLVM</sequence>
<dbReference type="EMBL" id="JAFEKC020000024">
    <property type="protein sequence ID" value="KAK0507178.1"/>
    <property type="molecule type" value="Genomic_DNA"/>
</dbReference>
<feature type="compositionally biased region" description="Low complexity" evidence="2">
    <location>
        <begin position="689"/>
        <end position="699"/>
    </location>
</feature>
<dbReference type="Proteomes" id="UP001166286">
    <property type="component" value="Unassembled WGS sequence"/>
</dbReference>
<evidence type="ECO:0008006" key="5">
    <source>
        <dbReference type="Google" id="ProtNLM"/>
    </source>
</evidence>